<dbReference type="EMBL" id="RIBP01000004">
    <property type="protein sequence ID" value="TRZ36592.1"/>
    <property type="molecule type" value="Genomic_DNA"/>
</dbReference>
<evidence type="ECO:0000256" key="1">
    <source>
        <dbReference type="ARBA" id="ARBA00009232"/>
    </source>
</evidence>
<dbReference type="Gene3D" id="3.10.300.10">
    <property type="entry name" value="Methylpurine-DNA glycosylase (MPG)"/>
    <property type="match status" value="1"/>
</dbReference>
<evidence type="ECO:0000313" key="7">
    <source>
        <dbReference type="Proteomes" id="UP000319837"/>
    </source>
</evidence>
<dbReference type="HAMAP" id="MF_00527">
    <property type="entry name" value="3MGH"/>
    <property type="match status" value="1"/>
</dbReference>
<evidence type="ECO:0000256" key="4">
    <source>
        <dbReference type="ARBA" id="ARBA00023204"/>
    </source>
</evidence>
<proteinExistence type="inferred from homology"/>
<dbReference type="PANTHER" id="PTHR10429">
    <property type="entry name" value="DNA-3-METHYLADENINE GLYCOSYLASE"/>
    <property type="match status" value="1"/>
</dbReference>
<dbReference type="EC" id="3.2.2.-" evidence="5"/>
<dbReference type="AlphaFoldDB" id="A0A553SI01"/>
<evidence type="ECO:0000256" key="5">
    <source>
        <dbReference type="HAMAP-Rule" id="MF_00527"/>
    </source>
</evidence>
<dbReference type="Proteomes" id="UP000319837">
    <property type="component" value="Unassembled WGS sequence"/>
</dbReference>
<name>A0A553SI01_NIACI</name>
<keyword evidence="2 5" id="KW-0227">DNA damage</keyword>
<dbReference type="PANTHER" id="PTHR10429:SF0">
    <property type="entry name" value="DNA-3-METHYLADENINE GLYCOSYLASE"/>
    <property type="match status" value="1"/>
</dbReference>
<dbReference type="NCBIfam" id="TIGR00567">
    <property type="entry name" value="3mg"/>
    <property type="match status" value="1"/>
</dbReference>
<dbReference type="GO" id="GO:0003677">
    <property type="term" value="F:DNA binding"/>
    <property type="evidence" value="ECO:0007669"/>
    <property type="project" value="InterPro"/>
</dbReference>
<dbReference type="FunFam" id="3.10.300.10:FF:000001">
    <property type="entry name" value="Putative 3-methyladenine DNA glycosylase"/>
    <property type="match status" value="1"/>
</dbReference>
<gene>
    <name evidence="6" type="ORF">CEQ21_13810</name>
</gene>
<dbReference type="Pfam" id="PF02245">
    <property type="entry name" value="Pur_DNA_glyco"/>
    <property type="match status" value="1"/>
</dbReference>
<dbReference type="GO" id="GO:0006284">
    <property type="term" value="P:base-excision repair"/>
    <property type="evidence" value="ECO:0007669"/>
    <property type="project" value="InterPro"/>
</dbReference>
<dbReference type="SUPFAM" id="SSF50486">
    <property type="entry name" value="FMT C-terminal domain-like"/>
    <property type="match status" value="1"/>
</dbReference>
<organism evidence="6 7">
    <name type="scientific">Niallia circulans</name>
    <name type="common">Bacillus circulans</name>
    <dbReference type="NCBI Taxonomy" id="1397"/>
    <lineage>
        <taxon>Bacteria</taxon>
        <taxon>Bacillati</taxon>
        <taxon>Bacillota</taxon>
        <taxon>Bacilli</taxon>
        <taxon>Bacillales</taxon>
        <taxon>Bacillaceae</taxon>
        <taxon>Niallia</taxon>
    </lineage>
</organism>
<sequence length="204" mass="22565">MIDYVHDKTEDIAKGLLGKLLIHETPDGVYSGYIVETEAYIGIEDMACHTYEGKRTPKVESMYQTGGTIYIYTMHTHAMLNIVTKKQNDPQAVLIRAIEPVCGLDRMVRNRSTTGVAVCNGPGKLTKAMAITKELNGMMIDDSTVTIDDALGKVPASIVTSARVGIPNKGDWTLKPLRFYVEGNPYVSGMRKRDYKALADCWSK</sequence>
<comment type="caution">
    <text evidence="6">The sequence shown here is derived from an EMBL/GenBank/DDBJ whole genome shotgun (WGS) entry which is preliminary data.</text>
</comment>
<evidence type="ECO:0000256" key="3">
    <source>
        <dbReference type="ARBA" id="ARBA00022801"/>
    </source>
</evidence>
<evidence type="ECO:0000313" key="6">
    <source>
        <dbReference type="EMBL" id="TRZ36592.1"/>
    </source>
</evidence>
<comment type="similarity">
    <text evidence="1 5">Belongs to the DNA glycosylase MPG family.</text>
</comment>
<dbReference type="GO" id="GO:0003905">
    <property type="term" value="F:alkylbase DNA N-glycosylase activity"/>
    <property type="evidence" value="ECO:0007669"/>
    <property type="project" value="InterPro"/>
</dbReference>
<protein>
    <recommendedName>
        <fullName evidence="5">Putative 3-methyladenine DNA glycosylase</fullName>
        <ecNumber evidence="5">3.2.2.-</ecNumber>
    </recommendedName>
</protein>
<dbReference type="CDD" id="cd00540">
    <property type="entry name" value="AAG"/>
    <property type="match status" value="1"/>
</dbReference>
<evidence type="ECO:0000256" key="2">
    <source>
        <dbReference type="ARBA" id="ARBA00022763"/>
    </source>
</evidence>
<reference evidence="7" key="1">
    <citation type="submission" date="2018-10" db="EMBL/GenBank/DDBJ databases">
        <title>FDA dAtabase for Regulatory Grade micrObial Sequences (FDA-ARGOS): Supporting development and validation of Infectious Disease Dx tests.</title>
        <authorList>
            <person name="Minogue T."/>
            <person name="Wolcott M."/>
            <person name="Wasieloski L."/>
            <person name="Aguilar W."/>
            <person name="Moore D."/>
            <person name="Tallon L."/>
            <person name="Sadzewicz L."/>
            <person name="Sengamalay N."/>
            <person name="Ott S."/>
            <person name="Godinez A."/>
            <person name="Nagaraj S."/>
            <person name="Vavikolanu K."/>
            <person name="Vyas G."/>
            <person name="Nadendla S."/>
            <person name="George J."/>
            <person name="Sichtig H."/>
        </authorList>
    </citation>
    <scope>NUCLEOTIDE SEQUENCE [LARGE SCALE GENOMIC DNA]</scope>
    <source>
        <strain evidence="7">FDAARGOS_343</strain>
    </source>
</reference>
<dbReference type="InterPro" id="IPR011034">
    <property type="entry name" value="Formyl_transferase-like_C_sf"/>
</dbReference>
<dbReference type="InterPro" id="IPR003180">
    <property type="entry name" value="MPG"/>
</dbReference>
<accession>A0A553SI01</accession>
<keyword evidence="4 5" id="KW-0234">DNA repair</keyword>
<dbReference type="InterPro" id="IPR036995">
    <property type="entry name" value="MPG_sf"/>
</dbReference>
<keyword evidence="3 5" id="KW-0378">Hydrolase</keyword>